<dbReference type="InterPro" id="IPR027417">
    <property type="entry name" value="P-loop_NTPase"/>
</dbReference>
<reference evidence="1 2" key="1">
    <citation type="journal article" date="2012" name="J. Bacteriol.">
        <title>Genome sequence of Lactobacillus mucosae LM1, isolated from piglet feces.</title>
        <authorList>
            <person name="Lee J.H."/>
            <person name="Valeriano V.D."/>
            <person name="Shin Y.R."/>
            <person name="Chae J.P."/>
            <person name="Kim G.B."/>
            <person name="Ham J.S."/>
            <person name="Chun J."/>
            <person name="Kang D.K."/>
        </authorList>
    </citation>
    <scope>NUCLEOTIDE SEQUENCE [LARGE SCALE GENOMIC DNA]</scope>
    <source>
        <strain evidence="1 2">LM1</strain>
        <plasmid evidence="1">pLM1</plasmid>
    </source>
</reference>
<evidence type="ECO:0000313" key="2">
    <source>
        <dbReference type="Proteomes" id="UP000003645"/>
    </source>
</evidence>
<dbReference type="Gene3D" id="3.40.50.300">
    <property type="entry name" value="P-loop containing nucleotide triphosphate hydrolases"/>
    <property type="match status" value="1"/>
</dbReference>
<sequence>MASSGGSGKDTVADMLINLGAADAKISLGQGIHHICDTLARNPYGRHELQTVGEDMRNVFGEMTWIDYTDSIINDKYADKSVVIPDVRKLLEFAHYCVERDYKPLYIKANTSVAKQRLNQRDGGYKQTDLDNSIEHQLDFLEKLPSERVFKDGKLRKIVGSGVFDNVYIVDNNGTLDDLKAQIESWYKLHHE</sequence>
<dbReference type="HOGENOM" id="CLU_1413593_0_0_9"/>
<dbReference type="KEGG" id="lmu:LBLM1_11135"/>
<gene>
    <name evidence="1" type="ORF">LBLM1_11135</name>
</gene>
<keyword evidence="1" id="KW-0614">Plasmid</keyword>
<accession>A0A0D4CNY0</accession>
<dbReference type="AlphaFoldDB" id="A0A0D4CNY0"/>
<dbReference type="SUPFAM" id="SSF52540">
    <property type="entry name" value="P-loop containing nucleoside triphosphate hydrolases"/>
    <property type="match status" value="1"/>
</dbReference>
<dbReference type="Proteomes" id="UP000003645">
    <property type="component" value="Plasmid pLM1"/>
</dbReference>
<keyword evidence="2" id="KW-1185">Reference proteome</keyword>
<protein>
    <submittedName>
        <fullName evidence="1">Uncharacterized protein</fullName>
    </submittedName>
</protein>
<evidence type="ECO:0000313" key="1">
    <source>
        <dbReference type="EMBL" id="AJT51625.1"/>
    </source>
</evidence>
<proteinExistence type="predicted"/>
<organism evidence="1 2">
    <name type="scientific">Limosilactobacillus mucosae LM1</name>
    <dbReference type="NCBI Taxonomy" id="1130798"/>
    <lineage>
        <taxon>Bacteria</taxon>
        <taxon>Bacillati</taxon>
        <taxon>Bacillota</taxon>
        <taxon>Bacilli</taxon>
        <taxon>Lactobacillales</taxon>
        <taxon>Lactobacillaceae</taxon>
        <taxon>Limosilactobacillus</taxon>
    </lineage>
</organism>
<geneLocation type="plasmid" evidence="1 2">
    <name>pLM1</name>
</geneLocation>
<name>A0A0D4CNY0_LIMMU</name>
<dbReference type="EMBL" id="CP011014">
    <property type="protein sequence ID" value="AJT51625.1"/>
    <property type="molecule type" value="Genomic_DNA"/>
</dbReference>